<reference evidence="2 3" key="1">
    <citation type="submission" date="2018-11" db="EMBL/GenBank/DDBJ databases">
        <title>Sequencing the genomes of 1000 actinobacteria strains.</title>
        <authorList>
            <person name="Klenk H.-P."/>
        </authorList>
    </citation>
    <scope>NUCLEOTIDE SEQUENCE [LARGE SCALE GENOMIC DNA]</scope>
    <source>
        <strain evidence="2 3">DSM 44254</strain>
    </source>
</reference>
<dbReference type="Proteomes" id="UP000272400">
    <property type="component" value="Unassembled WGS sequence"/>
</dbReference>
<feature type="transmembrane region" description="Helical" evidence="1">
    <location>
        <begin position="238"/>
        <end position="255"/>
    </location>
</feature>
<evidence type="ECO:0000256" key="1">
    <source>
        <dbReference type="SAM" id="Phobius"/>
    </source>
</evidence>
<feature type="transmembrane region" description="Helical" evidence="1">
    <location>
        <begin position="62"/>
        <end position="85"/>
    </location>
</feature>
<evidence type="ECO:0000313" key="2">
    <source>
        <dbReference type="EMBL" id="ROO90660.1"/>
    </source>
</evidence>
<feature type="transmembrane region" description="Helical" evidence="1">
    <location>
        <begin position="185"/>
        <end position="203"/>
    </location>
</feature>
<keyword evidence="1" id="KW-1133">Transmembrane helix</keyword>
<sequence length="504" mass="51696">MDAATPAPRIRARLLLPLGLACCALSLGGFLALSVLGPSAVQPALGAGGGPPWALNAGLDPRAAVALLAAAITLAGAGLALCLAAVRRGFRPRSGPILAAGVLAALAFAVTPPVGSSDHLNYASYGHMAALGLDPYTTTAVDLGSDAYGLAVQEWRTTPSVYGPFVTWTQEFAVWAGGDTVRGTVFALSLINALVFVLIGLVLRRTARDEPGRLRAALLWSANPLLLYQLVSGAHNDVLAIGAAVLALAVCTAGVRRASRAGAVWRAFGAGALTGAALAMKFPAGLVGGGAAWPLLRARRWGGLAALAAGALTVAGAAYAAVGFGAFDQVRKASQFVSLANPWHLVAGRGGGVLNVGLPKDLVPVLSLGLMVLLIWLLGRALPEADEAVRTAAVLVFAWLFAASYALPWYDGLGWAVLVLLPWSRFDWIMLARTVALSLAYLPARDPVLAGLPDGLHWLVTGLRATVMPFVLAAVLAALVGTCLARRPVPVLVRTPPAPAGPPA</sequence>
<dbReference type="AlphaFoldDB" id="A0A3N1DAX0"/>
<evidence type="ECO:0000313" key="3">
    <source>
        <dbReference type="Proteomes" id="UP000272400"/>
    </source>
</evidence>
<feature type="transmembrane region" description="Helical" evidence="1">
    <location>
        <begin position="267"/>
        <end position="293"/>
    </location>
</feature>
<feature type="transmembrane region" description="Helical" evidence="1">
    <location>
        <begin position="305"/>
        <end position="327"/>
    </location>
</feature>
<comment type="caution">
    <text evidence="2">The sequence shown here is derived from an EMBL/GenBank/DDBJ whole genome shotgun (WGS) entry which is preliminary data.</text>
</comment>
<feature type="transmembrane region" description="Helical" evidence="1">
    <location>
        <begin position="362"/>
        <end position="382"/>
    </location>
</feature>
<keyword evidence="1" id="KW-0812">Transmembrane</keyword>
<feature type="transmembrane region" description="Helical" evidence="1">
    <location>
        <begin position="464"/>
        <end position="485"/>
    </location>
</feature>
<name>A0A3N1DAX0_9ACTN</name>
<organism evidence="2 3">
    <name type="scientific">Actinocorallia herbida</name>
    <dbReference type="NCBI Taxonomy" id="58109"/>
    <lineage>
        <taxon>Bacteria</taxon>
        <taxon>Bacillati</taxon>
        <taxon>Actinomycetota</taxon>
        <taxon>Actinomycetes</taxon>
        <taxon>Streptosporangiales</taxon>
        <taxon>Thermomonosporaceae</taxon>
        <taxon>Actinocorallia</taxon>
    </lineage>
</organism>
<feature type="transmembrane region" description="Helical" evidence="1">
    <location>
        <begin position="97"/>
        <end position="115"/>
    </location>
</feature>
<feature type="transmembrane region" description="Helical" evidence="1">
    <location>
        <begin position="388"/>
        <end position="407"/>
    </location>
</feature>
<dbReference type="RefSeq" id="WP_148086270.1">
    <property type="nucleotide sequence ID" value="NZ_RJKE01000001.1"/>
</dbReference>
<dbReference type="OrthoDB" id="5242303at2"/>
<dbReference type="EMBL" id="RJKE01000001">
    <property type="protein sequence ID" value="ROO90660.1"/>
    <property type="molecule type" value="Genomic_DNA"/>
</dbReference>
<dbReference type="Pfam" id="PF26314">
    <property type="entry name" value="MptA_B_family"/>
    <property type="match status" value="1"/>
</dbReference>
<proteinExistence type="predicted"/>
<evidence type="ECO:0008006" key="4">
    <source>
        <dbReference type="Google" id="ProtNLM"/>
    </source>
</evidence>
<gene>
    <name evidence="2" type="ORF">EDD29_8395</name>
</gene>
<protein>
    <recommendedName>
        <fullName evidence="4">DUF2029 domain-containing protein</fullName>
    </recommendedName>
</protein>
<feature type="transmembrane region" description="Helical" evidence="1">
    <location>
        <begin position="215"/>
        <end position="232"/>
    </location>
</feature>
<keyword evidence="1" id="KW-0472">Membrane</keyword>
<keyword evidence="3" id="KW-1185">Reference proteome</keyword>
<accession>A0A3N1DAX0</accession>